<keyword evidence="5" id="KW-0133">Cell shape</keyword>
<dbReference type="InterPro" id="IPR007227">
    <property type="entry name" value="Cell_shape_determining_MreD"/>
</dbReference>
<feature type="transmembrane region" description="Helical" evidence="8">
    <location>
        <begin position="147"/>
        <end position="165"/>
    </location>
</feature>
<proteinExistence type="inferred from homology"/>
<dbReference type="STRING" id="379066.GAU_1759"/>
<keyword evidence="3" id="KW-1003">Cell membrane</keyword>
<feature type="transmembrane region" description="Helical" evidence="8">
    <location>
        <begin position="43"/>
        <end position="71"/>
    </location>
</feature>
<keyword evidence="10" id="KW-1185">Reference proteome</keyword>
<feature type="transmembrane region" description="Helical" evidence="8">
    <location>
        <begin position="83"/>
        <end position="105"/>
    </location>
</feature>
<comment type="subcellular location">
    <subcellularLocation>
        <location evidence="1">Cell membrane</location>
        <topology evidence="1">Multi-pass membrane protein</topology>
    </subcellularLocation>
</comment>
<feature type="transmembrane region" description="Helical" evidence="8">
    <location>
        <begin position="117"/>
        <end position="141"/>
    </location>
</feature>
<evidence type="ECO:0000256" key="1">
    <source>
        <dbReference type="ARBA" id="ARBA00004651"/>
    </source>
</evidence>
<evidence type="ECO:0000313" key="10">
    <source>
        <dbReference type="Proteomes" id="UP000002209"/>
    </source>
</evidence>
<dbReference type="OrthoDB" id="5297408at2"/>
<name>C1A3X6_GEMAT</name>
<dbReference type="GO" id="GO:0005886">
    <property type="term" value="C:plasma membrane"/>
    <property type="evidence" value="ECO:0007669"/>
    <property type="project" value="UniProtKB-SubCell"/>
</dbReference>
<dbReference type="EMBL" id="AP009153">
    <property type="protein sequence ID" value="BAH38801.1"/>
    <property type="molecule type" value="Genomic_DNA"/>
</dbReference>
<gene>
    <name evidence="9" type="ordered locus">GAU_1759</name>
</gene>
<dbReference type="KEGG" id="gau:GAU_1759"/>
<keyword evidence="6 8" id="KW-1133">Transmembrane helix</keyword>
<evidence type="ECO:0000256" key="7">
    <source>
        <dbReference type="ARBA" id="ARBA00023136"/>
    </source>
</evidence>
<protein>
    <submittedName>
        <fullName evidence="9">Hypothetical membrane protein</fullName>
    </submittedName>
</protein>
<evidence type="ECO:0000256" key="6">
    <source>
        <dbReference type="ARBA" id="ARBA00022989"/>
    </source>
</evidence>
<dbReference type="RefSeq" id="WP_012683248.1">
    <property type="nucleotide sequence ID" value="NC_012489.1"/>
</dbReference>
<comment type="similarity">
    <text evidence="2">Belongs to the MreD family.</text>
</comment>
<dbReference type="GO" id="GO:0008360">
    <property type="term" value="P:regulation of cell shape"/>
    <property type="evidence" value="ECO:0007669"/>
    <property type="project" value="UniProtKB-KW"/>
</dbReference>
<evidence type="ECO:0000256" key="4">
    <source>
        <dbReference type="ARBA" id="ARBA00022692"/>
    </source>
</evidence>
<dbReference type="HOGENOM" id="CLU_1633019_0_0_0"/>
<dbReference type="eggNOG" id="ENOG5033ZZP">
    <property type="taxonomic scope" value="Bacteria"/>
</dbReference>
<evidence type="ECO:0000256" key="3">
    <source>
        <dbReference type="ARBA" id="ARBA00022475"/>
    </source>
</evidence>
<organism evidence="9 10">
    <name type="scientific">Gemmatimonas aurantiaca (strain DSM 14586 / JCM 11422 / NBRC 100505 / T-27)</name>
    <dbReference type="NCBI Taxonomy" id="379066"/>
    <lineage>
        <taxon>Bacteria</taxon>
        <taxon>Pseudomonadati</taxon>
        <taxon>Gemmatimonadota</taxon>
        <taxon>Gemmatimonadia</taxon>
        <taxon>Gemmatimonadales</taxon>
        <taxon>Gemmatimonadaceae</taxon>
        <taxon>Gemmatimonas</taxon>
    </lineage>
</organism>
<reference evidence="10" key="1">
    <citation type="submission" date="2006-03" db="EMBL/GenBank/DDBJ databases">
        <title>Complete genome sequence of Gemmatimonas aurantiaca T-27 that represents a novel phylum Gemmatimonadetes.</title>
        <authorList>
            <person name="Takasaki K."/>
            <person name="Ichikawa N."/>
            <person name="Miura H."/>
            <person name="Matsushita S."/>
            <person name="Watanabe Y."/>
            <person name="Oguchi A."/>
            <person name="Ankai A."/>
            <person name="Yashiro I."/>
            <person name="Takahashi M."/>
            <person name="Terui Y."/>
            <person name="Fukui S."/>
            <person name="Yokoyama H."/>
            <person name="Tanikawa S."/>
            <person name="Hanada S."/>
            <person name="Kamagata Y."/>
            <person name="Fujita N."/>
        </authorList>
    </citation>
    <scope>NUCLEOTIDE SEQUENCE [LARGE SCALE GENOMIC DNA]</scope>
    <source>
        <strain evidence="10">T-27 / DSM 14586 / JCM 11422 / NBRC 100505</strain>
    </source>
</reference>
<dbReference type="Proteomes" id="UP000002209">
    <property type="component" value="Chromosome"/>
</dbReference>
<feature type="transmembrane region" description="Helical" evidence="8">
    <location>
        <begin position="15"/>
        <end position="31"/>
    </location>
</feature>
<keyword evidence="7 8" id="KW-0472">Membrane</keyword>
<accession>C1A3X6</accession>
<dbReference type="Pfam" id="PF04093">
    <property type="entry name" value="MreD"/>
    <property type="match status" value="1"/>
</dbReference>
<keyword evidence="4 8" id="KW-0812">Transmembrane</keyword>
<sequence>MRPTPQSSPGIASTVRAWIGFALLMAAHFGVRPLVAGRVEVDFALIAILFSAVRMRPGLAAITGFLVGISLDAMAPGTFGSHALALTLIAYGAAWLKAVFFADHVGLTGLFVFAGKWVFDIALALLTGVSSGISLVIALLVWSPLSAALTALVAMLLLVMFRPLYRPQSI</sequence>
<evidence type="ECO:0000313" key="9">
    <source>
        <dbReference type="EMBL" id="BAH38801.1"/>
    </source>
</evidence>
<dbReference type="AlphaFoldDB" id="C1A3X6"/>
<evidence type="ECO:0000256" key="8">
    <source>
        <dbReference type="SAM" id="Phobius"/>
    </source>
</evidence>
<evidence type="ECO:0000256" key="5">
    <source>
        <dbReference type="ARBA" id="ARBA00022960"/>
    </source>
</evidence>
<evidence type="ECO:0000256" key="2">
    <source>
        <dbReference type="ARBA" id="ARBA00007776"/>
    </source>
</evidence>